<evidence type="ECO:0000313" key="3">
    <source>
        <dbReference type="Proteomes" id="UP000280960"/>
    </source>
</evidence>
<reference evidence="2 3" key="1">
    <citation type="submission" date="2018-10" db="EMBL/GenBank/DDBJ databases">
        <authorList>
            <person name="Zhang X."/>
        </authorList>
    </citation>
    <scope>NUCLEOTIDE SEQUENCE [LARGE SCALE GENOMIC DNA]</scope>
    <source>
        <strain evidence="2 3">SK-G1</strain>
    </source>
</reference>
<gene>
    <name evidence="2" type="ORF">D2962_11995</name>
</gene>
<dbReference type="Proteomes" id="UP000280960">
    <property type="component" value="Chromosome"/>
</dbReference>
<keyword evidence="3" id="KW-1185">Reference proteome</keyword>
<protein>
    <submittedName>
        <fullName evidence="2">Type II toxin-antitoxin system mRNA interferase toxin, RelE/StbE family</fullName>
    </submittedName>
</protein>
<proteinExistence type="predicted"/>
<dbReference type="AlphaFoldDB" id="A0A3G2R8X9"/>
<dbReference type="SUPFAM" id="SSF143011">
    <property type="entry name" value="RelE-like"/>
    <property type="match status" value="1"/>
</dbReference>
<keyword evidence="1" id="KW-1277">Toxin-antitoxin system</keyword>
<dbReference type="InterPro" id="IPR007712">
    <property type="entry name" value="RelE/ParE_toxin"/>
</dbReference>
<dbReference type="NCBIfam" id="TIGR02385">
    <property type="entry name" value="RelE_StbE"/>
    <property type="match status" value="1"/>
</dbReference>
<evidence type="ECO:0000313" key="2">
    <source>
        <dbReference type="EMBL" id="AYO31227.1"/>
    </source>
</evidence>
<dbReference type="Pfam" id="PF05016">
    <property type="entry name" value="ParE_toxin"/>
    <property type="match status" value="1"/>
</dbReference>
<evidence type="ECO:0000256" key="1">
    <source>
        <dbReference type="ARBA" id="ARBA00022649"/>
    </source>
</evidence>
<dbReference type="Gene3D" id="3.30.2310.20">
    <property type="entry name" value="RelE-like"/>
    <property type="match status" value="1"/>
</dbReference>
<dbReference type="EMBL" id="CP033169">
    <property type="protein sequence ID" value="AYO31227.1"/>
    <property type="molecule type" value="Genomic_DNA"/>
</dbReference>
<organism evidence="2 3">
    <name type="scientific">Biomaibacter acetigenes</name>
    <dbReference type="NCBI Taxonomy" id="2316383"/>
    <lineage>
        <taxon>Bacteria</taxon>
        <taxon>Bacillati</taxon>
        <taxon>Bacillota</taxon>
        <taxon>Clostridia</taxon>
        <taxon>Thermosediminibacterales</taxon>
        <taxon>Tepidanaerobacteraceae</taxon>
        <taxon>Biomaibacter</taxon>
    </lineage>
</organism>
<dbReference type="RefSeq" id="WP_120765677.1">
    <property type="nucleotide sequence ID" value="NZ_CP033169.1"/>
</dbReference>
<dbReference type="InterPro" id="IPR035093">
    <property type="entry name" value="RelE/ParE_toxin_dom_sf"/>
</dbReference>
<accession>A0A3G2R8X9</accession>
<dbReference type="KEGG" id="bacg:D2962_11995"/>
<sequence>MSNNYKLKFTPVAYNDLEQIYQYIAGNLLAEQAANNLIDKIEERITRLKSFPYSGSYVGDDILKSKGYRKLILNNYIVFYLVDEQEKQVVIMRILYGASQYENLL</sequence>
<name>A0A3G2R8X9_9FIRM</name>